<accession>A0A099JG25</accession>
<keyword evidence="1" id="KW-1133">Transmembrane helix</keyword>
<dbReference type="EMBL" id="JACHBQ010000001">
    <property type="protein sequence ID" value="MBB5641516.1"/>
    <property type="molecule type" value="Genomic_DNA"/>
</dbReference>
<evidence type="ECO:0000313" key="2">
    <source>
        <dbReference type="EMBL" id="KGJ77116.1"/>
    </source>
</evidence>
<protein>
    <submittedName>
        <fullName evidence="2">Membrane protein</fullName>
    </submittedName>
</protein>
<proteinExistence type="predicted"/>
<evidence type="ECO:0000313" key="3">
    <source>
        <dbReference type="EMBL" id="MBB5641516.1"/>
    </source>
</evidence>
<dbReference type="RefSeq" id="WP_035836220.1">
    <property type="nucleotide sequence ID" value="NZ_JACHBQ010000001.1"/>
</dbReference>
<keyword evidence="1" id="KW-0472">Membrane</keyword>
<feature type="transmembrane region" description="Helical" evidence="1">
    <location>
        <begin position="116"/>
        <end position="137"/>
    </location>
</feature>
<reference evidence="3 5" key="2">
    <citation type="submission" date="2020-08" db="EMBL/GenBank/DDBJ databases">
        <title>Sequencing the genomes of 1000 actinobacteria strains.</title>
        <authorList>
            <person name="Klenk H.-P."/>
        </authorList>
    </citation>
    <scope>NUCLEOTIDE SEQUENCE [LARGE SCALE GENOMIC DNA]</scope>
    <source>
        <strain evidence="3 5">DSM 21065</strain>
    </source>
</reference>
<evidence type="ECO:0000313" key="5">
    <source>
        <dbReference type="Proteomes" id="UP000561726"/>
    </source>
</evidence>
<keyword evidence="1" id="KW-0812">Transmembrane</keyword>
<gene>
    <name evidence="3" type="ORF">BJ997_002064</name>
    <name evidence="2" type="ORF">GY21_08110</name>
</gene>
<feature type="transmembrane region" description="Helical" evidence="1">
    <location>
        <begin position="34"/>
        <end position="53"/>
    </location>
</feature>
<dbReference type="EMBL" id="JPXF01000027">
    <property type="protein sequence ID" value="KGJ77116.1"/>
    <property type="molecule type" value="Genomic_DNA"/>
</dbReference>
<evidence type="ECO:0000313" key="4">
    <source>
        <dbReference type="Proteomes" id="UP000029864"/>
    </source>
</evidence>
<evidence type="ECO:0000256" key="1">
    <source>
        <dbReference type="SAM" id="Phobius"/>
    </source>
</evidence>
<name>A0A099JG25_9MICO</name>
<dbReference type="eggNOG" id="ENOG502ZBQP">
    <property type="taxonomic scope" value="Bacteria"/>
</dbReference>
<dbReference type="OrthoDB" id="2082317at2"/>
<feature type="transmembrane region" description="Helical" evidence="1">
    <location>
        <begin position="6"/>
        <end position="27"/>
    </location>
</feature>
<feature type="transmembrane region" description="Helical" evidence="1">
    <location>
        <begin position="59"/>
        <end position="79"/>
    </location>
</feature>
<dbReference type="Proteomes" id="UP000561726">
    <property type="component" value="Unassembled WGS sequence"/>
</dbReference>
<reference evidence="2 4" key="1">
    <citation type="submission" date="2014-08" db="EMBL/GenBank/DDBJ databases">
        <authorList>
            <person name="Sisinthy S."/>
        </authorList>
    </citation>
    <scope>NUCLEOTIDE SEQUENCE [LARGE SCALE GENOMIC DNA]</scope>
    <source>
        <strain evidence="2 4">RuG17</strain>
    </source>
</reference>
<dbReference type="Proteomes" id="UP000029864">
    <property type="component" value="Unassembled WGS sequence"/>
</dbReference>
<feature type="transmembrane region" description="Helical" evidence="1">
    <location>
        <begin position="149"/>
        <end position="170"/>
    </location>
</feature>
<dbReference type="AlphaFoldDB" id="A0A099JG25"/>
<keyword evidence="4" id="KW-1185">Reference proteome</keyword>
<sequence>MIIAIIIACEVGFWVLIVLGLIARYVLRLKKTGVALLATTPVVDVILLVVTAIDLTSGATATIFHGIAAIYLGFSVAYGHKMITWADRHFAHRFANGPQPIKLHGRGYAIECWKDVARTALAVAVAWGTIWLLTVVVDAESRTSPLNELNSVFLLVLSIEVLWALGHTVWPKKQPASTRLVDAHATPAHQTKQ</sequence>
<comment type="caution">
    <text evidence="2">The sequence shown here is derived from an EMBL/GenBank/DDBJ whole genome shotgun (WGS) entry which is preliminary data.</text>
</comment>
<organism evidence="2 4">
    <name type="scientific">Cryobacterium roopkundense</name>
    <dbReference type="NCBI Taxonomy" id="1001240"/>
    <lineage>
        <taxon>Bacteria</taxon>
        <taxon>Bacillati</taxon>
        <taxon>Actinomycetota</taxon>
        <taxon>Actinomycetes</taxon>
        <taxon>Micrococcales</taxon>
        <taxon>Microbacteriaceae</taxon>
        <taxon>Cryobacterium</taxon>
    </lineage>
</organism>